<comment type="caution">
    <text evidence="3">The sequence shown here is derived from an EMBL/GenBank/DDBJ whole genome shotgun (WGS) entry which is preliminary data.</text>
</comment>
<dbReference type="AlphaFoldDB" id="A0A368XD82"/>
<keyword evidence="1" id="KW-0732">Signal</keyword>
<sequence length="209" mass="21522">MTGIIRKTPLALRLGMGGTALCLALAAAAQTGPATQGGTAAGQGAGSERAGRAASQLSRADTAFMKQAAENNHAEIESSKLAMQKASDPAVKGFAQQMVADHGKTGQELAALASAKGVELPDGPSLMQKAKLKLLEAADGADFDRRYAETMGLAAHRDTIALFQKAAKEARDPEVKAFATKTLPALQGHLDMAQKLPAAHDAGKGHGKR</sequence>
<accession>A0A368XD82</accession>
<dbReference type="RefSeq" id="WP_245965997.1">
    <property type="nucleotide sequence ID" value="NZ_QPJK01000013.1"/>
</dbReference>
<protein>
    <submittedName>
        <fullName evidence="3">Putative membrane protein</fullName>
    </submittedName>
</protein>
<evidence type="ECO:0000256" key="1">
    <source>
        <dbReference type="SAM" id="SignalP"/>
    </source>
</evidence>
<dbReference type="Gene3D" id="1.20.1260.10">
    <property type="match status" value="1"/>
</dbReference>
<feature type="domain" description="DUF4142" evidence="2">
    <location>
        <begin position="60"/>
        <end position="196"/>
    </location>
</feature>
<dbReference type="CDD" id="cd00657">
    <property type="entry name" value="Ferritin_like"/>
    <property type="match status" value="1"/>
</dbReference>
<reference evidence="3 4" key="1">
    <citation type="submission" date="2018-07" db="EMBL/GenBank/DDBJ databases">
        <title>Genomic Encyclopedia of Type Strains, Phase IV (KMG-IV): sequencing the most valuable type-strain genomes for metagenomic binning, comparative biology and taxonomic classification.</title>
        <authorList>
            <person name="Goeker M."/>
        </authorList>
    </citation>
    <scope>NUCLEOTIDE SEQUENCE [LARGE SCALE GENOMIC DNA]</scope>
    <source>
        <strain evidence="3 4">DSM 21634</strain>
    </source>
</reference>
<name>A0A368XD82_9BURK</name>
<dbReference type="InterPro" id="IPR012347">
    <property type="entry name" value="Ferritin-like"/>
</dbReference>
<dbReference type="PANTHER" id="PTHR38593">
    <property type="entry name" value="BLR2558 PROTEIN"/>
    <property type="match status" value="1"/>
</dbReference>
<dbReference type="InterPro" id="IPR025419">
    <property type="entry name" value="DUF4142"/>
</dbReference>
<dbReference type="Pfam" id="PF13628">
    <property type="entry name" value="DUF4142"/>
    <property type="match status" value="1"/>
</dbReference>
<feature type="signal peptide" evidence="1">
    <location>
        <begin position="1"/>
        <end position="29"/>
    </location>
</feature>
<evidence type="ECO:0000313" key="4">
    <source>
        <dbReference type="Proteomes" id="UP000252884"/>
    </source>
</evidence>
<dbReference type="Proteomes" id="UP000252884">
    <property type="component" value="Unassembled WGS sequence"/>
</dbReference>
<keyword evidence="4" id="KW-1185">Reference proteome</keyword>
<evidence type="ECO:0000313" key="3">
    <source>
        <dbReference type="EMBL" id="RCW65196.1"/>
    </source>
</evidence>
<dbReference type="EMBL" id="QPJK01000013">
    <property type="protein sequence ID" value="RCW65196.1"/>
    <property type="molecule type" value="Genomic_DNA"/>
</dbReference>
<proteinExistence type="predicted"/>
<feature type="chain" id="PRO_5016992225" evidence="1">
    <location>
        <begin position="30"/>
        <end position="209"/>
    </location>
</feature>
<evidence type="ECO:0000259" key="2">
    <source>
        <dbReference type="Pfam" id="PF13628"/>
    </source>
</evidence>
<organism evidence="3 4">
    <name type="scientific">Pseudorhodoferax soli</name>
    <dbReference type="NCBI Taxonomy" id="545864"/>
    <lineage>
        <taxon>Bacteria</taxon>
        <taxon>Pseudomonadati</taxon>
        <taxon>Pseudomonadota</taxon>
        <taxon>Betaproteobacteria</taxon>
        <taxon>Burkholderiales</taxon>
        <taxon>Comamonadaceae</taxon>
    </lineage>
</organism>
<dbReference type="PANTHER" id="PTHR38593:SF1">
    <property type="entry name" value="BLR2558 PROTEIN"/>
    <property type="match status" value="1"/>
</dbReference>
<gene>
    <name evidence="3" type="ORF">DES41_113120</name>
</gene>